<evidence type="ECO:0000313" key="1">
    <source>
        <dbReference type="EMBL" id="KAH9695544.1"/>
    </source>
</evidence>
<protein>
    <submittedName>
        <fullName evidence="1">Calmodulin-like protein 30</fullName>
    </submittedName>
</protein>
<accession>A0ACB8IES6</accession>
<dbReference type="EMBL" id="CM039177">
    <property type="protein sequence ID" value="KAH9695544.1"/>
    <property type="molecule type" value="Genomic_DNA"/>
</dbReference>
<sequence>MYSISHTSSISFPAKPATTFRCFAASDIPAGPNSLRWPHSSSAADISIRVGPDSEGTAVGGSHGGVKVNAKEKKWSRNRESYLTDDSEPLPLPMTYPDSSPVPREEIDKRLRCDPEVQDCKEVVYEWTGKCRSCQGSGYVSYYNKRGKEIICKCIPCLGIGYVQKITAHMSNLSFLDFQYKISKNKFLRKPSRLFSSRDRQNSSVLPTFQADRNEMKRVFDRFDSNKDGKISQMEYKAVLRAIGQASMISEVPKIFQVVDLDGDGFIDFKEFMEAHKKGGGIRTMDIQSAFRTFDKNGDGKISAEEILEMLRRLEESCSLEDCRKMVRAVDTDGDGMVNMDEFMAMMTRSMKLG</sequence>
<reference evidence="2" key="1">
    <citation type="journal article" date="2023" name="Hortic. Res.">
        <title>A chromosome-level phased genome enabling allele-level studies in sweet orange: a case study on citrus Huanglongbing tolerance.</title>
        <authorList>
            <person name="Wu B."/>
            <person name="Yu Q."/>
            <person name="Deng Z."/>
            <person name="Duan Y."/>
            <person name="Luo F."/>
            <person name="Gmitter F. Jr."/>
        </authorList>
    </citation>
    <scope>NUCLEOTIDE SEQUENCE [LARGE SCALE GENOMIC DNA]</scope>
    <source>
        <strain evidence="2">cv. Valencia</strain>
    </source>
</reference>
<name>A0ACB8IES6_CITSI</name>
<proteinExistence type="predicted"/>
<organism evidence="1 2">
    <name type="scientific">Citrus sinensis</name>
    <name type="common">Sweet orange</name>
    <name type="synonym">Citrus aurantium var. sinensis</name>
    <dbReference type="NCBI Taxonomy" id="2711"/>
    <lineage>
        <taxon>Eukaryota</taxon>
        <taxon>Viridiplantae</taxon>
        <taxon>Streptophyta</taxon>
        <taxon>Embryophyta</taxon>
        <taxon>Tracheophyta</taxon>
        <taxon>Spermatophyta</taxon>
        <taxon>Magnoliopsida</taxon>
        <taxon>eudicotyledons</taxon>
        <taxon>Gunneridae</taxon>
        <taxon>Pentapetalae</taxon>
        <taxon>rosids</taxon>
        <taxon>malvids</taxon>
        <taxon>Sapindales</taxon>
        <taxon>Rutaceae</taxon>
        <taxon>Aurantioideae</taxon>
        <taxon>Citrus</taxon>
    </lineage>
</organism>
<evidence type="ECO:0000313" key="2">
    <source>
        <dbReference type="Proteomes" id="UP000829398"/>
    </source>
</evidence>
<gene>
    <name evidence="1" type="ORF">KPL71_022813</name>
</gene>
<keyword evidence="2" id="KW-1185">Reference proteome</keyword>
<comment type="caution">
    <text evidence="1">The sequence shown here is derived from an EMBL/GenBank/DDBJ whole genome shotgun (WGS) entry which is preliminary data.</text>
</comment>
<dbReference type="Proteomes" id="UP000829398">
    <property type="component" value="Chromosome 8"/>
</dbReference>